<feature type="compositionally biased region" description="Gly residues" evidence="1">
    <location>
        <begin position="477"/>
        <end position="514"/>
    </location>
</feature>
<evidence type="ECO:0000313" key="5">
    <source>
        <dbReference type="Proteomes" id="UP000664109"/>
    </source>
</evidence>
<gene>
    <name evidence="4" type="ORF">JE024_14395</name>
</gene>
<evidence type="ECO:0000313" key="4">
    <source>
        <dbReference type="EMBL" id="MBM9619905.1"/>
    </source>
</evidence>
<dbReference type="Proteomes" id="UP000664109">
    <property type="component" value="Unassembled WGS sequence"/>
</dbReference>
<accession>A0ABS2UT68</accession>
<sequence>MREVGGRRTLRRLTGALAALGAMAAVLGGAAGTARAEEPGYRVTLEAELGLPLPGSTLQQPWFHAALERPAGDTAAREYVLTYDFSEIASFVDVKVRAIDARFCSIAGTTMTCRHTVEGEIASVGVPELLAAQGSRNGQSGRLTVTAASEGITVEGSSTLVRVGGPDLAAVRVPLKDSPSVGEVQNPRYSFTNKGTLPAAGVLLTLTGTRGLELPRTAGNCEYADLPGPEQTVFALCSFPGTYEPGATYRADRGIAVRTGTRAYVDRLSYRFLEDTPAERAKLRGKLSFTQGTGPAVVMEKTGASARSTDLYIFDNDGWWEPTARNTADFQAVGDTATGAKGEHVTVDLGFRNNGPAWVTGTSGGDPRSVGAVEFLVPPGTRVTEVPDGCHGYSVDRKKYYGEEPGAPLYVCDQGTFILEDARADLPFVLLIEKHVENAKGRIEVSSTYYGGHGEHDKKPSNDSAAVVVNPVDEPGDGSGGTSSGGSTAGGTSSGGSDGGAAASGGASAGGSTGATGGNLASTGSPVLPVAFGAAAAVLAGGVLFMVVRRRRGTV</sequence>
<feature type="signal peptide" evidence="3">
    <location>
        <begin position="1"/>
        <end position="24"/>
    </location>
</feature>
<feature type="chain" id="PRO_5046424595" description="Peptidase" evidence="3">
    <location>
        <begin position="25"/>
        <end position="555"/>
    </location>
</feature>
<comment type="caution">
    <text evidence="4">The sequence shown here is derived from an EMBL/GenBank/DDBJ whole genome shotgun (WGS) entry which is preliminary data.</text>
</comment>
<organism evidence="4 5">
    <name type="scientific">Streptomyces zhihengii</name>
    <dbReference type="NCBI Taxonomy" id="1818004"/>
    <lineage>
        <taxon>Bacteria</taxon>
        <taxon>Bacillati</taxon>
        <taxon>Actinomycetota</taxon>
        <taxon>Actinomycetes</taxon>
        <taxon>Kitasatosporales</taxon>
        <taxon>Streptomycetaceae</taxon>
        <taxon>Streptomyces</taxon>
    </lineage>
</organism>
<keyword evidence="5" id="KW-1185">Reference proteome</keyword>
<dbReference type="InterPro" id="IPR006311">
    <property type="entry name" value="TAT_signal"/>
</dbReference>
<proteinExistence type="predicted"/>
<protein>
    <recommendedName>
        <fullName evidence="6">Peptidase</fullName>
    </recommendedName>
</protein>
<reference evidence="4 5" key="1">
    <citation type="journal article" date="2016" name="Arch. Microbiol.">
        <title>Streptomyces zhihengii sp. nov., isolated from rhizospheric soil of Psammosilene tunicoides.</title>
        <authorList>
            <person name="Huang M.J."/>
            <person name="Fei J.J."/>
            <person name="Salam N."/>
            <person name="Kim C.J."/>
            <person name="Hozzein W.N."/>
            <person name="Xiao M."/>
            <person name="Huang H.Q."/>
            <person name="Li W.J."/>
        </authorList>
    </citation>
    <scope>NUCLEOTIDE SEQUENCE [LARGE SCALE GENOMIC DNA]</scope>
    <source>
        <strain evidence="4 5">YIM T102</strain>
    </source>
</reference>
<feature type="region of interest" description="Disordered" evidence="1">
    <location>
        <begin position="451"/>
        <end position="514"/>
    </location>
</feature>
<dbReference type="PROSITE" id="PS51318">
    <property type="entry name" value="TAT"/>
    <property type="match status" value="1"/>
</dbReference>
<dbReference type="EMBL" id="JAFEJA010000001">
    <property type="protein sequence ID" value="MBM9619905.1"/>
    <property type="molecule type" value="Genomic_DNA"/>
</dbReference>
<evidence type="ECO:0008006" key="6">
    <source>
        <dbReference type="Google" id="ProtNLM"/>
    </source>
</evidence>
<name>A0ABS2UT68_9ACTN</name>
<evidence type="ECO:0000256" key="1">
    <source>
        <dbReference type="SAM" id="MobiDB-lite"/>
    </source>
</evidence>
<evidence type="ECO:0000256" key="2">
    <source>
        <dbReference type="SAM" id="Phobius"/>
    </source>
</evidence>
<keyword evidence="3" id="KW-0732">Signal</keyword>
<evidence type="ECO:0000256" key="3">
    <source>
        <dbReference type="SAM" id="SignalP"/>
    </source>
</evidence>
<dbReference type="RefSeq" id="WP_205373982.1">
    <property type="nucleotide sequence ID" value="NZ_JAFEJA010000001.1"/>
</dbReference>
<keyword evidence="2" id="KW-0472">Membrane</keyword>
<feature type="transmembrane region" description="Helical" evidence="2">
    <location>
        <begin position="527"/>
        <end position="548"/>
    </location>
</feature>
<keyword evidence="2" id="KW-0812">Transmembrane</keyword>
<keyword evidence="2" id="KW-1133">Transmembrane helix</keyword>